<dbReference type="Pfam" id="PF03797">
    <property type="entry name" value="Autotransporter"/>
    <property type="match status" value="1"/>
</dbReference>
<feature type="region of interest" description="Disordered" evidence="1">
    <location>
        <begin position="433"/>
        <end position="463"/>
    </location>
</feature>
<dbReference type="PROSITE" id="PS51208">
    <property type="entry name" value="AUTOTRANSPORTER"/>
    <property type="match status" value="1"/>
</dbReference>
<evidence type="ECO:0000259" key="3">
    <source>
        <dbReference type="PROSITE" id="PS51208"/>
    </source>
</evidence>
<comment type="caution">
    <text evidence="4">The sequence shown here is derived from an EMBL/GenBank/DDBJ whole genome shotgun (WGS) entry which is preliminary data.</text>
</comment>
<evidence type="ECO:0000313" key="5">
    <source>
        <dbReference type="Proteomes" id="UP001059610"/>
    </source>
</evidence>
<evidence type="ECO:0000313" key="4">
    <source>
        <dbReference type="EMBL" id="GKX62768.1"/>
    </source>
</evidence>
<dbReference type="InterPro" id="IPR014262">
    <property type="entry name" value="HAF_rpt"/>
</dbReference>
<dbReference type="Proteomes" id="UP001059610">
    <property type="component" value="Unassembled WGS sequence"/>
</dbReference>
<evidence type="ECO:0000256" key="1">
    <source>
        <dbReference type="SAM" id="MobiDB-lite"/>
    </source>
</evidence>
<dbReference type="InterPro" id="IPR036709">
    <property type="entry name" value="Autotransporte_beta_dom_sf"/>
</dbReference>
<name>A0ABQ5LJQ6_9GAMM</name>
<dbReference type="InterPro" id="IPR006315">
    <property type="entry name" value="OM_autotransptr_brl_dom"/>
</dbReference>
<reference evidence="4" key="1">
    <citation type="submission" date="2022-06" db="EMBL/GenBank/DDBJ databases">
        <title>Draft genome sequences of Pragia fontium str. JCM24417.</title>
        <authorList>
            <person name="Wakabayashi Y."/>
            <person name="Kojima K."/>
        </authorList>
    </citation>
    <scope>NUCLEOTIDE SEQUENCE</scope>
    <source>
        <strain evidence="4">JCM 24417</strain>
    </source>
</reference>
<dbReference type="NCBIfam" id="TIGR01414">
    <property type="entry name" value="autotrans_barl"/>
    <property type="match status" value="1"/>
</dbReference>
<keyword evidence="5" id="KW-1185">Reference proteome</keyword>
<sequence>MFSRSSVFRFNSFHRVFFLSLLFSPTLGAKDYIFDSIGFLPGESDAGSYATHVSLDGNVVLGATNSNRFIWSPGKQKIIVQGAGFSNIGLTGLSADGAVVVGTGTNTHGRREAFRWTAEQGLHSLGFLTAPTADSYSSVTTVSKDGLVIIGDSSNANTNANNYEREAFRWTESGGMQGLGILGASQHGFSNSNALGVSYNGDVVVGYSTSASSPDILQEAFIWTASEGMQGLGFIDGGGKEPQSMAVYLSDNGSVIAGNSTNASSNMGAFYWTKEKGMQGLGFIDGGGLVPKSLVSGMSADGSVIIGISTTADSINDSSYQQAFRWTAETGMVGLGYLGIGTIEPISVTRSISADGSTIIGASTTADDGMALFVWRNETGMFNLLDALADDGIDLSDWQMADISGVSGNGEVISGTGSNPEGMMEGWLIRLPKPEVTPEPPGPEDPEPEDKPQPPIPPITPPVGFLSLNELNRSMSDMAYVPMSGLSVAQGALQDQRFISTEQCASEGISDKRYCTFITGAGEFWRGDGTQGRGSVGVAVALSPSLSLGVSAYLGNQHYDLRLDGKNKMDSYGGAMFLNYSEGKQGLRAFGAVTASHLDYDLRRHYRNGSYNISRSSGESSGHAIGGMVRLGWAFSPQDRISAIPFAELSWAKATMKGYREHSGTFPIDFDDRKANETDMRLGSELRYDLTNALNINGGVAWVHRLSGEVDRVSGTVIGWSETSVSAAKLPTDWSEVSLGASYKLTPDMNLSASTTSTIGRSYQPDTSVRAGFSVNF</sequence>
<feature type="domain" description="Autotransporter" evidence="3">
    <location>
        <begin position="506"/>
        <end position="777"/>
    </location>
</feature>
<dbReference type="SMART" id="SM00869">
    <property type="entry name" value="Autotransporter"/>
    <property type="match status" value="1"/>
</dbReference>
<dbReference type="Gene3D" id="2.40.128.130">
    <property type="entry name" value="Autotransporter beta-domain"/>
    <property type="match status" value="1"/>
</dbReference>
<proteinExistence type="predicted"/>
<dbReference type="NCBIfam" id="TIGR02913">
    <property type="entry name" value="HAF_rpt"/>
    <property type="match status" value="1"/>
</dbReference>
<feature type="signal peptide" evidence="2">
    <location>
        <begin position="1"/>
        <end position="29"/>
    </location>
</feature>
<feature type="chain" id="PRO_5045316015" description="Autotransporter domain-containing protein" evidence="2">
    <location>
        <begin position="30"/>
        <end position="777"/>
    </location>
</feature>
<dbReference type="EMBL" id="BRLJ01000003">
    <property type="protein sequence ID" value="GKX62768.1"/>
    <property type="molecule type" value="Genomic_DNA"/>
</dbReference>
<accession>A0ABQ5LJQ6</accession>
<dbReference type="InterPro" id="IPR005546">
    <property type="entry name" value="Autotransporte_beta"/>
</dbReference>
<evidence type="ECO:0000256" key="2">
    <source>
        <dbReference type="SAM" id="SignalP"/>
    </source>
</evidence>
<dbReference type="SUPFAM" id="SSF103515">
    <property type="entry name" value="Autotransporter"/>
    <property type="match status" value="1"/>
</dbReference>
<protein>
    <recommendedName>
        <fullName evidence="3">Autotransporter domain-containing protein</fullName>
    </recommendedName>
</protein>
<organism evidence="4 5">
    <name type="scientific">Pragia fontium</name>
    <dbReference type="NCBI Taxonomy" id="82985"/>
    <lineage>
        <taxon>Bacteria</taxon>
        <taxon>Pseudomonadati</taxon>
        <taxon>Pseudomonadota</taxon>
        <taxon>Gammaproteobacteria</taxon>
        <taxon>Enterobacterales</taxon>
        <taxon>Budviciaceae</taxon>
        <taxon>Pragia</taxon>
    </lineage>
</organism>
<gene>
    <name evidence="4" type="ORF">SOASR032_13370</name>
</gene>
<dbReference type="RefSeq" id="WP_261821773.1">
    <property type="nucleotide sequence ID" value="NZ_BRLJ01000003.1"/>
</dbReference>
<keyword evidence="2" id="KW-0732">Signal</keyword>